<keyword evidence="3" id="KW-0687">Ribonucleoprotein</keyword>
<dbReference type="EMBL" id="VIWZ01000001">
    <property type="protein sequence ID" value="TWG18040.1"/>
    <property type="molecule type" value="Genomic_DNA"/>
</dbReference>
<name>A0A561W2F2_9ACTN</name>
<feature type="transmembrane region" description="Helical" evidence="1">
    <location>
        <begin position="299"/>
        <end position="317"/>
    </location>
</feature>
<dbReference type="GO" id="GO:0016747">
    <property type="term" value="F:acyltransferase activity, transferring groups other than amino-acyl groups"/>
    <property type="evidence" value="ECO:0007669"/>
    <property type="project" value="InterPro"/>
</dbReference>
<accession>A0A561W2F2</accession>
<dbReference type="GeneID" id="300128929"/>
<evidence type="ECO:0000256" key="1">
    <source>
        <dbReference type="SAM" id="Phobius"/>
    </source>
</evidence>
<dbReference type="AlphaFoldDB" id="A0A561W2F2"/>
<dbReference type="CDD" id="cd04301">
    <property type="entry name" value="NAT_SF"/>
    <property type="match status" value="1"/>
</dbReference>
<feature type="domain" description="N-acetyltransferase" evidence="2">
    <location>
        <begin position="14"/>
        <end position="165"/>
    </location>
</feature>
<dbReference type="InterPro" id="IPR000182">
    <property type="entry name" value="GNAT_dom"/>
</dbReference>
<feature type="transmembrane region" description="Helical" evidence="1">
    <location>
        <begin position="323"/>
        <end position="341"/>
    </location>
</feature>
<sequence length="423" mass="45067">MRQQKTRSGGAPTVRIDDASTEDIPALLALDALCFPPGDPAHEPAAPSEIENGVAAGHVRVVRAGTEIVGFLQYELPSAHHLYLSGLGVHPDQRRTGVGAALLDDFVARARTVAAQPHLSISTVTSPENLAMLGLLLSRGFVVRTIVPDYFGPGRDRYYCQHKSRVEYVDADERYLIPVAASAQIATLLAGEENVITGLVNLPAGPALELSRFEKDDFAALQSDESAAGVAFSSGILASIAFVLGLSFTSPAYPDGVRVLLMCAALATTASLIIYANTSGELARLRTNSFGRYTKWGNVLSEFGGVFPFLIALPVTFAKITSSVGVALAAAALFGAALLVYDRSTFAISARFRQTVSTTVLSLFVAAAPVLGVLAVRHSAAPFSWAWTGAVLLALAAQSFTYLFRRRDESTSRVGLRPWQSRR</sequence>
<comment type="caution">
    <text evidence="3">The sequence shown here is derived from an EMBL/GenBank/DDBJ whole genome shotgun (WGS) entry which is preliminary data.</text>
</comment>
<dbReference type="PROSITE" id="PS51186">
    <property type="entry name" value="GNAT"/>
    <property type="match status" value="1"/>
</dbReference>
<organism evidence="3 4">
    <name type="scientific">Micromonospora taraxaci</name>
    <dbReference type="NCBI Taxonomy" id="1316803"/>
    <lineage>
        <taxon>Bacteria</taxon>
        <taxon>Bacillati</taxon>
        <taxon>Actinomycetota</taxon>
        <taxon>Actinomycetes</taxon>
        <taxon>Micromonosporales</taxon>
        <taxon>Micromonosporaceae</taxon>
        <taxon>Micromonospora</taxon>
    </lineage>
</organism>
<dbReference type="Proteomes" id="UP000317685">
    <property type="component" value="Unassembled WGS sequence"/>
</dbReference>
<evidence type="ECO:0000313" key="3">
    <source>
        <dbReference type="EMBL" id="TWG18040.1"/>
    </source>
</evidence>
<feature type="transmembrane region" description="Helical" evidence="1">
    <location>
        <begin position="385"/>
        <end position="404"/>
    </location>
</feature>
<dbReference type="SUPFAM" id="SSF55729">
    <property type="entry name" value="Acyl-CoA N-acyltransferases (Nat)"/>
    <property type="match status" value="1"/>
</dbReference>
<evidence type="ECO:0000313" key="4">
    <source>
        <dbReference type="Proteomes" id="UP000317685"/>
    </source>
</evidence>
<feature type="transmembrane region" description="Helical" evidence="1">
    <location>
        <begin position="361"/>
        <end position="379"/>
    </location>
</feature>
<feature type="transmembrane region" description="Helical" evidence="1">
    <location>
        <begin position="259"/>
        <end position="278"/>
    </location>
</feature>
<dbReference type="InterPro" id="IPR016181">
    <property type="entry name" value="Acyl_CoA_acyltransferase"/>
</dbReference>
<keyword evidence="3" id="KW-0689">Ribosomal protein</keyword>
<keyword evidence="1" id="KW-0812">Transmembrane</keyword>
<proteinExistence type="predicted"/>
<dbReference type="GO" id="GO:0005840">
    <property type="term" value="C:ribosome"/>
    <property type="evidence" value="ECO:0007669"/>
    <property type="project" value="UniProtKB-KW"/>
</dbReference>
<dbReference type="RefSeq" id="WP_167524832.1">
    <property type="nucleotide sequence ID" value="NZ_JBEXOC010000007.1"/>
</dbReference>
<evidence type="ECO:0000259" key="2">
    <source>
        <dbReference type="PROSITE" id="PS51186"/>
    </source>
</evidence>
<dbReference type="Gene3D" id="3.40.630.30">
    <property type="match status" value="1"/>
</dbReference>
<reference evidence="3 4" key="1">
    <citation type="submission" date="2019-06" db="EMBL/GenBank/DDBJ databases">
        <title>Sequencing the genomes of 1000 actinobacteria strains.</title>
        <authorList>
            <person name="Klenk H.-P."/>
        </authorList>
    </citation>
    <scope>NUCLEOTIDE SEQUENCE [LARGE SCALE GENOMIC DNA]</scope>
    <source>
        <strain evidence="3 4">DSM 45885</strain>
    </source>
</reference>
<keyword evidence="1" id="KW-0472">Membrane</keyword>
<feature type="transmembrane region" description="Helical" evidence="1">
    <location>
        <begin position="230"/>
        <end position="253"/>
    </location>
</feature>
<protein>
    <submittedName>
        <fullName evidence="3">Ribosomal protein S18 acetylase RimI-like enzyme</fullName>
    </submittedName>
</protein>
<keyword evidence="1" id="KW-1133">Transmembrane helix</keyword>
<gene>
    <name evidence="3" type="ORF">FHU34_113384</name>
</gene>
<dbReference type="Pfam" id="PF00583">
    <property type="entry name" value="Acetyltransf_1"/>
    <property type="match status" value="1"/>
</dbReference>
<keyword evidence="4" id="KW-1185">Reference proteome</keyword>